<evidence type="ECO:0000313" key="4">
    <source>
        <dbReference type="Proteomes" id="UP000652761"/>
    </source>
</evidence>
<name>A0A843VAR5_COLES</name>
<proteinExistence type="predicted"/>
<keyword evidence="4" id="KW-1185">Reference proteome</keyword>
<evidence type="ECO:0000256" key="1">
    <source>
        <dbReference type="SAM" id="MobiDB-lite"/>
    </source>
</evidence>
<evidence type="ECO:0000259" key="2">
    <source>
        <dbReference type="Pfam" id="PF03108"/>
    </source>
</evidence>
<feature type="domain" description="Transposase MuDR plant" evidence="2">
    <location>
        <begin position="66"/>
        <end position="98"/>
    </location>
</feature>
<dbReference type="Proteomes" id="UP000652761">
    <property type="component" value="Unassembled WGS sequence"/>
</dbReference>
<gene>
    <name evidence="3" type="ORF">Taro_025972</name>
</gene>
<organism evidence="3 4">
    <name type="scientific">Colocasia esculenta</name>
    <name type="common">Wild taro</name>
    <name type="synonym">Arum esculentum</name>
    <dbReference type="NCBI Taxonomy" id="4460"/>
    <lineage>
        <taxon>Eukaryota</taxon>
        <taxon>Viridiplantae</taxon>
        <taxon>Streptophyta</taxon>
        <taxon>Embryophyta</taxon>
        <taxon>Tracheophyta</taxon>
        <taxon>Spermatophyta</taxon>
        <taxon>Magnoliopsida</taxon>
        <taxon>Liliopsida</taxon>
        <taxon>Araceae</taxon>
        <taxon>Aroideae</taxon>
        <taxon>Colocasieae</taxon>
        <taxon>Colocasia</taxon>
    </lineage>
</organism>
<feature type="compositionally biased region" description="Polar residues" evidence="1">
    <location>
        <begin position="26"/>
        <end position="40"/>
    </location>
</feature>
<feature type="region of interest" description="Disordered" evidence="1">
    <location>
        <begin position="21"/>
        <end position="40"/>
    </location>
</feature>
<dbReference type="InterPro" id="IPR004332">
    <property type="entry name" value="Transposase_MuDR"/>
</dbReference>
<reference evidence="3" key="1">
    <citation type="submission" date="2017-07" db="EMBL/GenBank/DDBJ databases">
        <title>Taro Niue Genome Assembly and Annotation.</title>
        <authorList>
            <person name="Atibalentja N."/>
            <person name="Keating K."/>
            <person name="Fields C.J."/>
        </authorList>
    </citation>
    <scope>NUCLEOTIDE SEQUENCE</scope>
    <source>
        <strain evidence="3">Niue_2</strain>
        <tissue evidence="3">Leaf</tissue>
    </source>
</reference>
<dbReference type="Pfam" id="PF03108">
    <property type="entry name" value="DBD_Tnp_Mut"/>
    <property type="match status" value="1"/>
</dbReference>
<evidence type="ECO:0000313" key="3">
    <source>
        <dbReference type="EMBL" id="MQL93338.1"/>
    </source>
</evidence>
<dbReference type="AlphaFoldDB" id="A0A843VAR5"/>
<comment type="caution">
    <text evidence="3">The sequence shown here is derived from an EMBL/GenBank/DDBJ whole genome shotgun (WGS) entry which is preliminary data.</text>
</comment>
<sequence>MTIYISASNVELASEPLGQIAPISEPQGQSAPVSEPQSQHDIYPREVEYQFVDEDFDTPRCHEQLKNDGSMMTIVCAENECNWRVHALRLQDEKTFAIRTICKRNTLVMLLGGLRVGWHPNIRFQLG</sequence>
<accession>A0A843VAR5</accession>
<dbReference type="EMBL" id="NMUH01001549">
    <property type="protein sequence ID" value="MQL93338.1"/>
    <property type="molecule type" value="Genomic_DNA"/>
</dbReference>
<protein>
    <recommendedName>
        <fullName evidence="2">Transposase MuDR plant domain-containing protein</fullName>
    </recommendedName>
</protein>